<dbReference type="Gene3D" id="3.40.50.2300">
    <property type="match status" value="1"/>
</dbReference>
<dbReference type="STRING" id="686796.SAMN04488104_100422"/>
<dbReference type="PANTHER" id="PTHR44591:SF3">
    <property type="entry name" value="RESPONSE REGULATORY DOMAIN-CONTAINING PROTEIN"/>
    <property type="match status" value="1"/>
</dbReference>
<accession>A0A1G6NS80</accession>
<feature type="modified residue" description="4-aspartylphosphate" evidence="2">
    <location>
        <position position="54"/>
    </location>
</feature>
<dbReference type="PANTHER" id="PTHR44591">
    <property type="entry name" value="STRESS RESPONSE REGULATOR PROTEIN 1"/>
    <property type="match status" value="1"/>
</dbReference>
<protein>
    <submittedName>
        <fullName evidence="4">Response regulator receiver domain-containing protein</fullName>
    </submittedName>
</protein>
<reference evidence="5" key="1">
    <citation type="submission" date="2016-10" db="EMBL/GenBank/DDBJ databases">
        <authorList>
            <person name="Varghese N."/>
            <person name="Submissions S."/>
        </authorList>
    </citation>
    <scope>NUCLEOTIDE SEQUENCE [LARGE SCALE GENOMIC DNA]</scope>
    <source>
        <strain evidence="5">DSM 23095</strain>
    </source>
</reference>
<proteinExistence type="predicted"/>
<dbReference type="AlphaFoldDB" id="A0A1G6NS80"/>
<name>A0A1G6NS80_9BACT</name>
<dbReference type="EMBL" id="FNAC01000004">
    <property type="protein sequence ID" value="SDC70045.1"/>
    <property type="molecule type" value="Genomic_DNA"/>
</dbReference>
<dbReference type="InterPro" id="IPR001789">
    <property type="entry name" value="Sig_transdc_resp-reg_receiver"/>
</dbReference>
<dbReference type="OrthoDB" id="9789181at2"/>
<dbReference type="PROSITE" id="PS50110">
    <property type="entry name" value="RESPONSE_REGULATORY"/>
    <property type="match status" value="1"/>
</dbReference>
<dbReference type="InterPro" id="IPR011006">
    <property type="entry name" value="CheY-like_superfamily"/>
</dbReference>
<evidence type="ECO:0000256" key="1">
    <source>
        <dbReference type="ARBA" id="ARBA00022553"/>
    </source>
</evidence>
<dbReference type="Pfam" id="PF00072">
    <property type="entry name" value="Response_reg"/>
    <property type="match status" value="1"/>
</dbReference>
<evidence type="ECO:0000259" key="3">
    <source>
        <dbReference type="PROSITE" id="PS50110"/>
    </source>
</evidence>
<dbReference type="SUPFAM" id="SSF52172">
    <property type="entry name" value="CheY-like"/>
    <property type="match status" value="1"/>
</dbReference>
<dbReference type="RefSeq" id="WP_087937953.1">
    <property type="nucleotide sequence ID" value="NZ_FNAC01000004.1"/>
</dbReference>
<sequence>MSKKTILLIDDQPVMGILLKSKLENDFNVEIKHNGQEAITWIMEGNIPDGVVLDLNMPEMNGVEFIREVRKFNYFDKVPLIVLSGEEGVNSRIEAFQEGADDFLIKPFNPAELTVRINRFFDRYNFHQK</sequence>
<gene>
    <name evidence="4" type="ORF">SAMN04488104_100422</name>
</gene>
<keyword evidence="5" id="KW-1185">Reference proteome</keyword>
<evidence type="ECO:0000313" key="5">
    <source>
        <dbReference type="Proteomes" id="UP000199060"/>
    </source>
</evidence>
<keyword evidence="1 2" id="KW-0597">Phosphoprotein</keyword>
<organism evidence="4 5">
    <name type="scientific">Algoriphagus faecimaris</name>
    <dbReference type="NCBI Taxonomy" id="686796"/>
    <lineage>
        <taxon>Bacteria</taxon>
        <taxon>Pseudomonadati</taxon>
        <taxon>Bacteroidota</taxon>
        <taxon>Cytophagia</taxon>
        <taxon>Cytophagales</taxon>
        <taxon>Cyclobacteriaceae</taxon>
        <taxon>Algoriphagus</taxon>
    </lineage>
</organism>
<dbReference type="SMART" id="SM00448">
    <property type="entry name" value="REC"/>
    <property type="match status" value="1"/>
</dbReference>
<evidence type="ECO:0000313" key="4">
    <source>
        <dbReference type="EMBL" id="SDC70045.1"/>
    </source>
</evidence>
<dbReference type="Proteomes" id="UP000199060">
    <property type="component" value="Unassembled WGS sequence"/>
</dbReference>
<evidence type="ECO:0000256" key="2">
    <source>
        <dbReference type="PROSITE-ProRule" id="PRU00169"/>
    </source>
</evidence>
<dbReference type="InterPro" id="IPR050595">
    <property type="entry name" value="Bact_response_regulator"/>
</dbReference>
<feature type="domain" description="Response regulatory" evidence="3">
    <location>
        <begin position="5"/>
        <end position="121"/>
    </location>
</feature>
<dbReference type="GO" id="GO:0000160">
    <property type="term" value="P:phosphorelay signal transduction system"/>
    <property type="evidence" value="ECO:0007669"/>
    <property type="project" value="InterPro"/>
</dbReference>